<sequence>MEYCWKQNEGRIPSVPQTCTAPVPPITPLQTGLEPSCLCLPEAVYQNPTLANLPAIRTEPVGNVTSCGSLEKEVEVVTKIPVTSRLAEYPAYTVCPSCRENVVTLVVFQCGILTWLLCFITALLGGLLCCCCFVPFCINEVKDADHYCPRCNAHIFKYKRLC</sequence>
<feature type="transmembrane region" description="Helical" evidence="8">
    <location>
        <begin position="112"/>
        <end position="138"/>
    </location>
</feature>
<keyword evidence="11" id="KW-1185">Reference proteome</keyword>
<organism evidence="10 11">
    <name type="scientific">Hymenochirus boettgeri</name>
    <name type="common">Congo dwarf clawed frog</name>
    <dbReference type="NCBI Taxonomy" id="247094"/>
    <lineage>
        <taxon>Eukaryota</taxon>
        <taxon>Metazoa</taxon>
        <taxon>Chordata</taxon>
        <taxon>Craniata</taxon>
        <taxon>Vertebrata</taxon>
        <taxon>Euteleostomi</taxon>
        <taxon>Amphibia</taxon>
        <taxon>Batrachia</taxon>
        <taxon>Anura</taxon>
        <taxon>Pipoidea</taxon>
        <taxon>Pipidae</taxon>
        <taxon>Pipinae</taxon>
        <taxon>Hymenochirus</taxon>
    </lineage>
</organism>
<dbReference type="OrthoDB" id="4713066at2759"/>
<keyword evidence="8" id="KW-1133">Transmembrane helix</keyword>
<dbReference type="InterPro" id="IPR037519">
    <property type="entry name" value="LITAF_fam"/>
</dbReference>
<protein>
    <recommendedName>
        <fullName evidence="9">LITAF domain-containing protein</fullName>
    </recommendedName>
</protein>
<gene>
    <name evidence="10" type="ORF">GDO86_017243</name>
</gene>
<feature type="domain" description="LITAF" evidence="9">
    <location>
        <begin position="74"/>
        <end position="160"/>
    </location>
</feature>
<evidence type="ECO:0000256" key="5">
    <source>
        <dbReference type="ARBA" id="ARBA00022723"/>
    </source>
</evidence>
<evidence type="ECO:0000256" key="6">
    <source>
        <dbReference type="ARBA" id="ARBA00022833"/>
    </source>
</evidence>
<dbReference type="PANTHER" id="PTHR23292">
    <property type="entry name" value="LIPOPOLYSACCHARIDE-INDUCED TUMOR NECROSIS FACTOR-ALPHA FACTOR"/>
    <property type="match status" value="1"/>
</dbReference>
<dbReference type="GO" id="GO:0005765">
    <property type="term" value="C:lysosomal membrane"/>
    <property type="evidence" value="ECO:0007669"/>
    <property type="project" value="UniProtKB-SubCell"/>
</dbReference>
<comment type="similarity">
    <text evidence="4">Belongs to the CDIP1/LITAF family.</text>
</comment>
<dbReference type="Pfam" id="PF10601">
    <property type="entry name" value="zf-LITAF-like"/>
    <property type="match status" value="1"/>
</dbReference>
<keyword evidence="8" id="KW-0812">Transmembrane</keyword>
<evidence type="ECO:0000313" key="11">
    <source>
        <dbReference type="Proteomes" id="UP000812440"/>
    </source>
</evidence>
<accession>A0A8T2IPE3</accession>
<keyword evidence="6" id="KW-0862">Zinc</keyword>
<dbReference type="EMBL" id="JAACNH010000009">
    <property type="protein sequence ID" value="KAG8432904.1"/>
    <property type="molecule type" value="Genomic_DNA"/>
</dbReference>
<evidence type="ECO:0000313" key="10">
    <source>
        <dbReference type="EMBL" id="KAG8432904.1"/>
    </source>
</evidence>
<dbReference type="AlphaFoldDB" id="A0A8T2IPE3"/>
<keyword evidence="7 8" id="KW-0472">Membrane</keyword>
<proteinExistence type="inferred from homology"/>
<evidence type="ECO:0000256" key="8">
    <source>
        <dbReference type="SAM" id="Phobius"/>
    </source>
</evidence>
<comment type="caution">
    <text evidence="10">The sequence shown here is derived from an EMBL/GenBank/DDBJ whole genome shotgun (WGS) entry which is preliminary data.</text>
</comment>
<evidence type="ECO:0000256" key="2">
    <source>
        <dbReference type="ARBA" id="ARBA00004414"/>
    </source>
</evidence>
<name>A0A8T2IPE3_9PIPI</name>
<evidence type="ECO:0000256" key="1">
    <source>
        <dbReference type="ARBA" id="ARBA00004125"/>
    </source>
</evidence>
<dbReference type="InterPro" id="IPR006629">
    <property type="entry name" value="LITAF"/>
</dbReference>
<evidence type="ECO:0000256" key="7">
    <source>
        <dbReference type="ARBA" id="ARBA00023136"/>
    </source>
</evidence>
<dbReference type="GO" id="GO:0008270">
    <property type="term" value="F:zinc ion binding"/>
    <property type="evidence" value="ECO:0007669"/>
    <property type="project" value="TreeGrafter"/>
</dbReference>
<evidence type="ECO:0000256" key="3">
    <source>
        <dbReference type="ARBA" id="ARBA00004630"/>
    </source>
</evidence>
<dbReference type="PROSITE" id="PS51837">
    <property type="entry name" value="LITAF"/>
    <property type="match status" value="1"/>
</dbReference>
<dbReference type="SMART" id="SM00714">
    <property type="entry name" value="LITAF"/>
    <property type="match status" value="1"/>
</dbReference>
<evidence type="ECO:0000259" key="9">
    <source>
        <dbReference type="PROSITE" id="PS51837"/>
    </source>
</evidence>
<dbReference type="GO" id="GO:0031902">
    <property type="term" value="C:late endosome membrane"/>
    <property type="evidence" value="ECO:0007669"/>
    <property type="project" value="UniProtKB-SubCell"/>
</dbReference>
<keyword evidence="5" id="KW-0479">Metal-binding</keyword>
<evidence type="ECO:0000256" key="4">
    <source>
        <dbReference type="ARBA" id="ARBA00005975"/>
    </source>
</evidence>
<dbReference type="Proteomes" id="UP000812440">
    <property type="component" value="Chromosome 9"/>
</dbReference>
<dbReference type="PANTHER" id="PTHR23292:SF6">
    <property type="entry name" value="FI16602P1-RELATED"/>
    <property type="match status" value="1"/>
</dbReference>
<comment type="subcellular location">
    <subcellularLocation>
        <location evidence="1">Endosome membrane</location>
        <topology evidence="1">Peripheral membrane protein</topology>
        <orientation evidence="1">Cytoplasmic side</orientation>
    </subcellularLocation>
    <subcellularLocation>
        <location evidence="2">Late endosome membrane</location>
    </subcellularLocation>
    <subcellularLocation>
        <location evidence="3">Lysosome membrane</location>
        <topology evidence="3">Peripheral membrane protein</topology>
        <orientation evidence="3">Cytoplasmic side</orientation>
    </subcellularLocation>
</comment>
<reference evidence="10" key="1">
    <citation type="thesis" date="2020" institute="ProQuest LLC" country="789 East Eisenhower Parkway, Ann Arbor, MI, USA">
        <title>Comparative Genomics and Chromosome Evolution.</title>
        <authorList>
            <person name="Mudd A.B."/>
        </authorList>
    </citation>
    <scope>NUCLEOTIDE SEQUENCE</scope>
    <source>
        <strain evidence="10">Female2</strain>
        <tissue evidence="10">Blood</tissue>
    </source>
</reference>